<evidence type="ECO:0000313" key="4">
    <source>
        <dbReference type="Proteomes" id="UP000076584"/>
    </source>
</evidence>
<dbReference type="EMBL" id="LFIW01002522">
    <property type="protein sequence ID" value="KZL67905.1"/>
    <property type="molecule type" value="Genomic_DNA"/>
</dbReference>
<organism evidence="3 4">
    <name type="scientific">Colletotrichum incanum</name>
    <name type="common">Soybean anthracnose fungus</name>
    <dbReference type="NCBI Taxonomy" id="1573173"/>
    <lineage>
        <taxon>Eukaryota</taxon>
        <taxon>Fungi</taxon>
        <taxon>Dikarya</taxon>
        <taxon>Ascomycota</taxon>
        <taxon>Pezizomycotina</taxon>
        <taxon>Sordariomycetes</taxon>
        <taxon>Hypocreomycetidae</taxon>
        <taxon>Glomerellales</taxon>
        <taxon>Glomerellaceae</taxon>
        <taxon>Colletotrichum</taxon>
        <taxon>Colletotrichum spaethianum species complex</taxon>
    </lineage>
</organism>
<evidence type="ECO:0000259" key="2">
    <source>
        <dbReference type="Pfam" id="PF03184"/>
    </source>
</evidence>
<dbReference type="PANTHER" id="PTHR19303:SF74">
    <property type="entry name" value="POGO TRANSPOSABLE ELEMENT WITH KRAB DOMAIN"/>
    <property type="match status" value="1"/>
</dbReference>
<protein>
    <submittedName>
        <fullName evidence="3">Transposase</fullName>
    </submittedName>
</protein>
<keyword evidence="1" id="KW-0175">Coiled coil</keyword>
<reference evidence="3 4" key="1">
    <citation type="submission" date="2015-06" db="EMBL/GenBank/DDBJ databases">
        <title>Survival trade-offs in plant roots during colonization by closely related pathogenic and mutualistic fungi.</title>
        <authorList>
            <person name="Hacquard S."/>
            <person name="Kracher B."/>
            <person name="Hiruma K."/>
            <person name="Weinman A."/>
            <person name="Muench P."/>
            <person name="Garrido Oter R."/>
            <person name="Ver Loren van Themaat E."/>
            <person name="Dallerey J.-F."/>
            <person name="Damm U."/>
            <person name="Henrissat B."/>
            <person name="Lespinet O."/>
            <person name="Thon M."/>
            <person name="Kemen E."/>
            <person name="McHardy A.C."/>
            <person name="Schulze-Lefert P."/>
            <person name="O'Connell R.J."/>
        </authorList>
    </citation>
    <scope>NUCLEOTIDE SEQUENCE [LARGE SCALE GENOMIC DNA]</scope>
    <source>
        <strain evidence="3 4">MAFF 238704</strain>
    </source>
</reference>
<dbReference type="InterPro" id="IPR036397">
    <property type="entry name" value="RNaseH_sf"/>
</dbReference>
<keyword evidence="4" id="KW-1185">Reference proteome</keyword>
<dbReference type="GO" id="GO:0003677">
    <property type="term" value="F:DNA binding"/>
    <property type="evidence" value="ECO:0007669"/>
    <property type="project" value="TreeGrafter"/>
</dbReference>
<dbReference type="Pfam" id="PF03184">
    <property type="entry name" value="DDE_1"/>
    <property type="match status" value="1"/>
</dbReference>
<evidence type="ECO:0000256" key="1">
    <source>
        <dbReference type="SAM" id="Coils"/>
    </source>
</evidence>
<sequence length="315" mass="35673">GILEGKGSNGPVLGSEASRYIQKKQPGSRAWISLIECVSTAGASLYPLVIYKGKSVQAQWFPTSDLSRYTEWKVTCSDNGWTTNQTALEWLEKVFIPYTQPAQPDEARLLILDAHHSHTTIDFLWQCFQNNIYLLYLPPHSSAVLQPLDVSVFGPLKQAYRKGVGSMDDWVSDSTVACKRAFLGCYFNARIAAITAQNIQSGWKWTGLWPVSSTPHRSADLQRQLQLFSQLGSDAHNIHTRRHLFRKVQKGYDKQATKLAVLEQRVKALQAQIEDNQQHRKRKKVPMSPNITFANIEQIRRSRNGEMVRDESSVS</sequence>
<comment type="caution">
    <text evidence="3">The sequence shown here is derived from an EMBL/GenBank/DDBJ whole genome shotgun (WGS) entry which is preliminary data.</text>
</comment>
<dbReference type="GO" id="GO:0005634">
    <property type="term" value="C:nucleus"/>
    <property type="evidence" value="ECO:0007669"/>
    <property type="project" value="TreeGrafter"/>
</dbReference>
<dbReference type="Proteomes" id="UP000076584">
    <property type="component" value="Unassembled WGS sequence"/>
</dbReference>
<dbReference type="PANTHER" id="PTHR19303">
    <property type="entry name" value="TRANSPOSON"/>
    <property type="match status" value="1"/>
</dbReference>
<dbReference type="InterPro" id="IPR050863">
    <property type="entry name" value="CenT-Element_Derived"/>
</dbReference>
<dbReference type="AlphaFoldDB" id="A0A166QGQ3"/>
<name>A0A166QGQ3_COLIC</name>
<accession>A0A166QGQ3</accession>
<proteinExistence type="predicted"/>
<feature type="coiled-coil region" evidence="1">
    <location>
        <begin position="252"/>
        <end position="279"/>
    </location>
</feature>
<evidence type="ECO:0000313" key="3">
    <source>
        <dbReference type="EMBL" id="KZL67905.1"/>
    </source>
</evidence>
<feature type="domain" description="DDE-1" evidence="2">
    <location>
        <begin position="29"/>
        <end position="203"/>
    </location>
</feature>
<dbReference type="Gene3D" id="3.30.420.10">
    <property type="entry name" value="Ribonuclease H-like superfamily/Ribonuclease H"/>
    <property type="match status" value="1"/>
</dbReference>
<feature type="non-terminal residue" evidence="3">
    <location>
        <position position="1"/>
    </location>
</feature>
<gene>
    <name evidence="3" type="ORF">CI238_13508</name>
</gene>
<dbReference type="InterPro" id="IPR004875">
    <property type="entry name" value="DDE_SF_endonuclease_dom"/>
</dbReference>